<evidence type="ECO:0000256" key="3">
    <source>
        <dbReference type="ARBA" id="ARBA00022989"/>
    </source>
</evidence>
<dbReference type="EMBL" id="LC177549">
    <property type="protein sequence ID" value="BAV90458.1"/>
    <property type="molecule type" value="Genomic_DNA"/>
</dbReference>
<sequence>MYKVENGFDLDELIYGIFISLLFFGYPIFSILATIFDQDVLTIFYRGICIFIGLLAMVIPSKKFGFYASYSMVQILVISLHLIYLSWVLYYFSNGYRNENLDLSFYVNNAILFSLIPVLLLNKKITSDTLIVLKKQFKFFILMFIALTFIAYTLGLSDPYRLSFEKINPISLSLYAAICILFCNWSFRNKTISICVIILLLFIMVLSGSRGPLLALFLVTCSSIFFRIKFIKKIYAVFTTAVLFFTIIVFYDNLVDYIPIISRFNLATTEGSLSVNIREEQYKSAIEIFSNNPYLGGSLVEKFAFFYPHNIVLEILITGGIVLFLLYFLVFSAFLVEIINALRNKIPICFIHVFFLLFVSYMFTSSLAGIGLLYFVIVIISKIKLDYKYDKYNHC</sequence>
<evidence type="ECO:0000256" key="4">
    <source>
        <dbReference type="ARBA" id="ARBA00023136"/>
    </source>
</evidence>
<dbReference type="GO" id="GO:0016020">
    <property type="term" value="C:membrane"/>
    <property type="evidence" value="ECO:0007669"/>
    <property type="project" value="UniProtKB-SubCell"/>
</dbReference>
<organism evidence="6">
    <name type="scientific">Escherichia coli</name>
    <dbReference type="NCBI Taxonomy" id="562"/>
    <lineage>
        <taxon>Bacteria</taxon>
        <taxon>Pseudomonadati</taxon>
        <taxon>Pseudomonadota</taxon>
        <taxon>Gammaproteobacteria</taxon>
        <taxon>Enterobacterales</taxon>
        <taxon>Enterobacteriaceae</taxon>
        <taxon>Escherichia</taxon>
    </lineage>
</organism>
<evidence type="ECO:0000259" key="5">
    <source>
        <dbReference type="Pfam" id="PF04932"/>
    </source>
</evidence>
<keyword evidence="4" id="KW-0472">Membrane</keyword>
<dbReference type="Pfam" id="PF04932">
    <property type="entry name" value="Wzy_C"/>
    <property type="match status" value="1"/>
</dbReference>
<accession>A0A1J1DJI1</accession>
<evidence type="ECO:0000256" key="1">
    <source>
        <dbReference type="ARBA" id="ARBA00004141"/>
    </source>
</evidence>
<evidence type="ECO:0000256" key="2">
    <source>
        <dbReference type="ARBA" id="ARBA00022692"/>
    </source>
</evidence>
<protein>
    <submittedName>
        <fullName evidence="6">O-antigen polymerase</fullName>
    </submittedName>
</protein>
<name>A0A1J1DJI1_ECOLX</name>
<dbReference type="AlphaFoldDB" id="A0A1J1DJI1"/>
<keyword evidence="2" id="KW-0812">Transmembrane</keyword>
<gene>
    <name evidence="6" type="primary">wzy</name>
</gene>
<keyword evidence="3" id="KW-1133">Transmembrane helix</keyword>
<feature type="domain" description="O-antigen ligase-related" evidence="5">
    <location>
        <begin position="196"/>
        <end position="328"/>
    </location>
</feature>
<dbReference type="InterPro" id="IPR007016">
    <property type="entry name" value="O-antigen_ligase-rel_domated"/>
</dbReference>
<evidence type="ECO:0000313" key="6">
    <source>
        <dbReference type="EMBL" id="BAV90458.1"/>
    </source>
</evidence>
<proteinExistence type="predicted"/>
<reference evidence="6" key="1">
    <citation type="journal article" date="2017" name="Microb. Genom.">
        <title>An untypeable enterotoxigenic Escherichia coli represents one of the dominant types causing human disease.</title>
        <authorList>
            <person name="Iguchi A."/>
            <person name="von Mentzer A."/>
            <person name="Kikuchi T."/>
            <person name="Thomson N.R."/>
        </authorList>
    </citation>
    <scope>NUCLEOTIDE SEQUENCE</scope>
    <source>
        <strain evidence="6">E705</strain>
    </source>
</reference>
<dbReference type="RefSeq" id="WP_021565309.1">
    <property type="nucleotide sequence ID" value="NZ_AP023224.1"/>
</dbReference>
<comment type="subcellular location">
    <subcellularLocation>
        <location evidence="1">Membrane</location>
        <topology evidence="1">Multi-pass membrane protein</topology>
    </subcellularLocation>
</comment>